<evidence type="ECO:0000313" key="2">
    <source>
        <dbReference type="EMBL" id="MBH5321434.1"/>
    </source>
</evidence>
<keyword evidence="1" id="KW-0472">Membrane</keyword>
<evidence type="ECO:0000256" key="1">
    <source>
        <dbReference type="SAM" id="Phobius"/>
    </source>
</evidence>
<protein>
    <recommendedName>
        <fullName evidence="4">DUF2568 domain-containing protein</fullName>
    </recommendedName>
</protein>
<feature type="transmembrane region" description="Helical" evidence="1">
    <location>
        <begin position="69"/>
        <end position="88"/>
    </location>
</feature>
<keyword evidence="1" id="KW-0812">Transmembrane</keyword>
<evidence type="ECO:0008006" key="4">
    <source>
        <dbReference type="Google" id="ProtNLM"/>
    </source>
</evidence>
<comment type="caution">
    <text evidence="2">The sequence shown here is derived from an EMBL/GenBank/DDBJ whole genome shotgun (WGS) entry which is preliminary data.</text>
</comment>
<dbReference type="RefSeq" id="WP_197920095.1">
    <property type="nucleotide sequence ID" value="NZ_CAWPTA010000006.1"/>
</dbReference>
<feature type="transmembrane region" description="Helical" evidence="1">
    <location>
        <begin position="46"/>
        <end position="62"/>
    </location>
</feature>
<evidence type="ECO:0000313" key="3">
    <source>
        <dbReference type="Proteomes" id="UP000602442"/>
    </source>
</evidence>
<dbReference type="EMBL" id="JAEANY010000001">
    <property type="protein sequence ID" value="MBH5321434.1"/>
    <property type="molecule type" value="Genomic_DNA"/>
</dbReference>
<sequence>MASLFALILTTLLGIANFVAHRAVIESGHRMVQDMTPEALRVLRPVSLSFEFLLLCGALYAVRLGHSGWMWAYLAYSLINAGAAWAIVTRRL</sequence>
<reference evidence="2 3" key="1">
    <citation type="submission" date="2020-11" db="EMBL/GenBank/DDBJ databases">
        <title>Erythrobacter sediminis sp. nov., a marine bacterium from a tidal flat of Garorim Bay.</title>
        <authorList>
            <person name="Kim D."/>
            <person name="Yoo Y."/>
            <person name="Kim J.-J."/>
        </authorList>
    </citation>
    <scope>NUCLEOTIDE SEQUENCE [LARGE SCALE GENOMIC DNA]</scope>
    <source>
        <strain evidence="2 3">JGD-13</strain>
    </source>
</reference>
<gene>
    <name evidence="2" type="ORF">I5L03_02395</name>
</gene>
<proteinExistence type="predicted"/>
<organism evidence="2 3">
    <name type="scientific">Aurantiacibacter sediminis</name>
    <dbReference type="NCBI Taxonomy" id="2793064"/>
    <lineage>
        <taxon>Bacteria</taxon>
        <taxon>Pseudomonadati</taxon>
        <taxon>Pseudomonadota</taxon>
        <taxon>Alphaproteobacteria</taxon>
        <taxon>Sphingomonadales</taxon>
        <taxon>Erythrobacteraceae</taxon>
        <taxon>Aurantiacibacter</taxon>
    </lineage>
</organism>
<accession>A0ABS0N341</accession>
<name>A0ABS0N341_9SPHN</name>
<dbReference type="Proteomes" id="UP000602442">
    <property type="component" value="Unassembled WGS sequence"/>
</dbReference>
<keyword evidence="3" id="KW-1185">Reference proteome</keyword>
<keyword evidence="1" id="KW-1133">Transmembrane helix</keyword>